<dbReference type="SUPFAM" id="SSF53955">
    <property type="entry name" value="Lysozyme-like"/>
    <property type="match status" value="1"/>
</dbReference>
<dbReference type="GO" id="GO:0031640">
    <property type="term" value="P:killing of cells of another organism"/>
    <property type="evidence" value="ECO:0007669"/>
    <property type="project" value="UniProtKB-KW"/>
</dbReference>
<comment type="similarity">
    <text evidence="7">Belongs to the glycosyl hydrolase 24 family.</text>
</comment>
<dbReference type="Pfam" id="PF00959">
    <property type="entry name" value="Phage_lysozyme"/>
    <property type="match status" value="1"/>
</dbReference>
<dbReference type="CDD" id="cd00737">
    <property type="entry name" value="lyz_endolysin_autolysin"/>
    <property type="match status" value="1"/>
</dbReference>
<dbReference type="InterPro" id="IPR002477">
    <property type="entry name" value="Peptidoglycan-bd-like"/>
</dbReference>
<dbReference type="HAMAP" id="MF_04110">
    <property type="entry name" value="ENDOLYSIN_T4"/>
    <property type="match status" value="1"/>
</dbReference>
<dbReference type="eggNOG" id="COG3772">
    <property type="taxonomic scope" value="Bacteria"/>
</dbReference>
<evidence type="ECO:0000256" key="6">
    <source>
        <dbReference type="ARBA" id="ARBA00023295"/>
    </source>
</evidence>
<evidence type="ECO:0000256" key="5">
    <source>
        <dbReference type="ARBA" id="ARBA00023200"/>
    </source>
</evidence>
<evidence type="ECO:0000256" key="4">
    <source>
        <dbReference type="ARBA" id="ARBA00022801"/>
    </source>
</evidence>
<keyword evidence="6 7" id="KW-0326">Glycosidase</keyword>
<dbReference type="EC" id="3.2.1.17" evidence="7"/>
<dbReference type="GO" id="GO:0009253">
    <property type="term" value="P:peptidoglycan catabolic process"/>
    <property type="evidence" value="ECO:0007669"/>
    <property type="project" value="InterPro"/>
</dbReference>
<dbReference type="InterPro" id="IPR002196">
    <property type="entry name" value="Glyco_hydro_24"/>
</dbReference>
<dbReference type="GO" id="GO:0016998">
    <property type="term" value="P:cell wall macromolecule catabolic process"/>
    <property type="evidence" value="ECO:0007669"/>
    <property type="project" value="InterPro"/>
</dbReference>
<dbReference type="STRING" id="1499967.U27_00170"/>
<evidence type="ECO:0000313" key="10">
    <source>
        <dbReference type="Proteomes" id="UP000030661"/>
    </source>
</evidence>
<evidence type="ECO:0000256" key="3">
    <source>
        <dbReference type="ARBA" id="ARBA00022638"/>
    </source>
</evidence>
<keyword evidence="2 7" id="KW-0929">Antimicrobial</keyword>
<evidence type="ECO:0000256" key="7">
    <source>
        <dbReference type="RuleBase" id="RU003788"/>
    </source>
</evidence>
<dbReference type="InterPro" id="IPR036366">
    <property type="entry name" value="PGBDSf"/>
</dbReference>
<keyword evidence="4 7" id="KW-0378">Hydrolase</keyword>
<keyword evidence="5" id="KW-1035">Host cytoplasm</keyword>
<evidence type="ECO:0000256" key="1">
    <source>
        <dbReference type="ARBA" id="ARBA00000632"/>
    </source>
</evidence>
<dbReference type="SUPFAM" id="SSF47090">
    <property type="entry name" value="PGBD-like"/>
    <property type="match status" value="1"/>
</dbReference>
<name>A0A081C6S4_VECG1</name>
<dbReference type="GO" id="GO:0042742">
    <property type="term" value="P:defense response to bacterium"/>
    <property type="evidence" value="ECO:0007669"/>
    <property type="project" value="UniProtKB-KW"/>
</dbReference>
<dbReference type="HOGENOM" id="CLU_654987_0_0_0"/>
<dbReference type="PANTHER" id="PTHR38107">
    <property type="match status" value="1"/>
</dbReference>
<proteinExistence type="inferred from homology"/>
<dbReference type="eggNOG" id="COG3409">
    <property type="taxonomic scope" value="Bacteria"/>
</dbReference>
<comment type="catalytic activity">
    <reaction evidence="1 7">
        <text>Hydrolysis of (1-&gt;4)-beta-linkages between N-acetylmuramic acid and N-acetyl-D-glucosamine residues in a peptidoglycan and between N-acetyl-D-glucosamine residues in chitodextrins.</text>
        <dbReference type="EC" id="3.2.1.17"/>
    </reaction>
</comment>
<evidence type="ECO:0000256" key="2">
    <source>
        <dbReference type="ARBA" id="ARBA00022529"/>
    </source>
</evidence>
<accession>A0A081C6S4</accession>
<dbReference type="Gene3D" id="1.10.101.10">
    <property type="entry name" value="PGBD-like superfamily/PGBD"/>
    <property type="match status" value="1"/>
</dbReference>
<dbReference type="InterPro" id="IPR034690">
    <property type="entry name" value="Endolysin_T4_type"/>
</dbReference>
<evidence type="ECO:0000313" key="9">
    <source>
        <dbReference type="EMBL" id="GAK60279.1"/>
    </source>
</evidence>
<keyword evidence="10" id="KW-1185">Reference proteome</keyword>
<feature type="domain" description="Peptidoglycan binding-like" evidence="8">
    <location>
        <begin position="188"/>
        <end position="243"/>
    </location>
</feature>
<keyword evidence="3 7" id="KW-0081">Bacteriolytic enzyme</keyword>
<dbReference type="InterPro" id="IPR033907">
    <property type="entry name" value="Endolysin_autolysin"/>
</dbReference>
<dbReference type="PANTHER" id="PTHR38107:SF3">
    <property type="entry name" value="LYSOZYME RRRD-RELATED"/>
    <property type="match status" value="1"/>
</dbReference>
<protein>
    <recommendedName>
        <fullName evidence="7">Lysozyme</fullName>
        <ecNumber evidence="7">3.2.1.17</ecNumber>
    </recommendedName>
</protein>
<dbReference type="Proteomes" id="UP000030661">
    <property type="component" value="Unassembled WGS sequence"/>
</dbReference>
<reference evidence="9" key="1">
    <citation type="journal article" date="2015" name="PeerJ">
        <title>First genomic representation of candidate bacterial phylum KSB3 points to enhanced environmental sensing as a trigger of wastewater bulking.</title>
        <authorList>
            <person name="Sekiguchi Y."/>
            <person name="Ohashi A."/>
            <person name="Parks D.H."/>
            <person name="Yamauchi T."/>
            <person name="Tyson G.W."/>
            <person name="Hugenholtz P."/>
        </authorList>
    </citation>
    <scope>NUCLEOTIDE SEQUENCE [LARGE SCALE GENOMIC DNA]</scope>
</reference>
<dbReference type="Gene3D" id="1.10.530.40">
    <property type="match status" value="1"/>
</dbReference>
<dbReference type="EMBL" id="DF820472">
    <property type="protein sequence ID" value="GAK60279.1"/>
    <property type="molecule type" value="Genomic_DNA"/>
</dbReference>
<dbReference type="AlphaFoldDB" id="A0A081C6S4"/>
<gene>
    <name evidence="9" type="ORF">U27_00170</name>
</gene>
<sequence>MNLSEQGRTLLIEWEGCECRVYLDIAGKQAIGIGHLLTKDELSSGKIYIQGKAVRYADGLTEHQVLNLLDQDLKEVERTLNKSIKVTLAQHQFDALASFALNVGSHAFKKSTLLKVLNIGQYEDVPGQMRRWVYSGGQRARGLCERREKECALWHGIIESRIVSREISAIARGQAVQYGQRIMQKGMQGADVQELQIRLAGFSGTVADGDFGSGTETQVKQFQRDVMQMKDPTGIADQDTLKSIEDFGKRYPIDFEVLKCPCGKCSGFGQGKFKGQYRDGKRTERNNLYEYPGIHRMLLWAVRAVMFYHPDYTFPISSGYRCSVYAEQKGMNTTNHQGKAVDLDPKPVKDDKLKDEDRCEKIRQKIIETAKAVLDWSTPNRKSLESAKAGATTWVHYDVRNYDPKYLEDRFFCTTAQDL</sequence>
<dbReference type="InterPro" id="IPR023347">
    <property type="entry name" value="Lysozyme_dom_sf"/>
</dbReference>
<organism evidence="9">
    <name type="scientific">Vecturithrix granuli</name>
    <dbReference type="NCBI Taxonomy" id="1499967"/>
    <lineage>
        <taxon>Bacteria</taxon>
        <taxon>Candidatus Moduliflexota</taxon>
        <taxon>Candidatus Vecturitrichia</taxon>
        <taxon>Candidatus Vecturitrichales</taxon>
        <taxon>Candidatus Vecturitrichaceae</taxon>
        <taxon>Candidatus Vecturithrix</taxon>
    </lineage>
</organism>
<dbReference type="GO" id="GO:0003796">
    <property type="term" value="F:lysozyme activity"/>
    <property type="evidence" value="ECO:0007669"/>
    <property type="project" value="UniProtKB-EC"/>
</dbReference>
<dbReference type="Pfam" id="PF01471">
    <property type="entry name" value="PG_binding_1"/>
    <property type="match status" value="1"/>
</dbReference>
<dbReference type="InterPro" id="IPR023346">
    <property type="entry name" value="Lysozyme-like_dom_sf"/>
</dbReference>
<dbReference type="InterPro" id="IPR051018">
    <property type="entry name" value="Bacteriophage_GH24"/>
</dbReference>
<evidence type="ECO:0000259" key="8">
    <source>
        <dbReference type="Pfam" id="PF01471"/>
    </source>
</evidence>
<dbReference type="InterPro" id="IPR036365">
    <property type="entry name" value="PGBD-like_sf"/>
</dbReference>